<dbReference type="InterPro" id="IPR011990">
    <property type="entry name" value="TPR-like_helical_dom_sf"/>
</dbReference>
<dbReference type="eggNOG" id="COG0457">
    <property type="taxonomic scope" value="Bacteria"/>
</dbReference>
<dbReference type="SUPFAM" id="SSF50494">
    <property type="entry name" value="Trypsin-like serine proteases"/>
    <property type="match status" value="1"/>
</dbReference>
<dbReference type="Pfam" id="PF23914">
    <property type="entry name" value="TPR_CcmH_CycH"/>
    <property type="match status" value="1"/>
</dbReference>
<keyword evidence="1" id="KW-0677">Repeat</keyword>
<dbReference type="SMART" id="SM00028">
    <property type="entry name" value="TPR"/>
    <property type="match status" value="8"/>
</dbReference>
<feature type="repeat" description="TPR" evidence="3">
    <location>
        <begin position="51"/>
        <end position="84"/>
    </location>
</feature>
<dbReference type="Pfam" id="PF13181">
    <property type="entry name" value="TPR_8"/>
    <property type="match status" value="1"/>
</dbReference>
<evidence type="ECO:0000256" key="1">
    <source>
        <dbReference type="ARBA" id="ARBA00022737"/>
    </source>
</evidence>
<dbReference type="PROSITE" id="PS50005">
    <property type="entry name" value="TPR"/>
    <property type="match status" value="8"/>
</dbReference>
<keyword evidence="6" id="KW-1185">Reference proteome</keyword>
<dbReference type="InterPro" id="IPR051685">
    <property type="entry name" value="Ycf3/AcsC/BcsC/TPR_MFPF"/>
</dbReference>
<feature type="repeat" description="TPR" evidence="3">
    <location>
        <begin position="193"/>
        <end position="226"/>
    </location>
</feature>
<feature type="domain" description="Cytochrome c-type biogenesis protein H TPR" evidence="4">
    <location>
        <begin position="153"/>
        <end position="259"/>
    </location>
</feature>
<sequence>MVSLLVAVPLVSLPMAARYYLMQGDRFLQQQQISQAIEAYSTAIRFQANFATVYLRLGKALQKNQQFQEALIAYDKAFLINPRLNVEPELAKDLNRLGVALSKENDLLDAITAYQRAVSVDPLLIEAQNNLGEALLSQEEWQEASQVFAQIIQFDPENAAAYTNLGNAFFQGEQWSQASEAYEKALELKPQNATILDRYAQALVKLERFQIAENIYLKAITLAPNRGDLYNGLGEVLYQQQKIPEAIAAYQQALRLGPKKAVIYKNLCYARHTQRQYEEALKLCRQARALDPSEGGAKFYIQEVERTLAIYKNPQLLKMPERIPSRQRDPLIALKRSIVKIIVKTHSYRGIGTGWLVKREGKKGWIVTNRHVITNSEQKEEENSHIEVEFYSQPLAGEVRRRKAAKIWQKTAPNDGLDLAVLEVSNIPQDIQPLSLSGEPPPIASKITVIGNPITGDDWSVALGAVQSTTDQALFLSVSLAPGNSGGPVLNSNEQVIGVVVKAGLFCPQPAVNTPMNLSLNKLGCGVAFPMPLVQARLKNWGL</sequence>
<dbReference type="HOGENOM" id="CLU_021401_0_0_3"/>
<feature type="repeat" description="TPR" evidence="3">
    <location>
        <begin position="91"/>
        <end position="124"/>
    </location>
</feature>
<dbReference type="InterPro" id="IPR056413">
    <property type="entry name" value="TPR_CcmH_CycH"/>
</dbReference>
<dbReference type="InterPro" id="IPR009003">
    <property type="entry name" value="Peptidase_S1_PA"/>
</dbReference>
<feature type="repeat" description="TPR" evidence="3">
    <location>
        <begin position="159"/>
        <end position="192"/>
    </location>
</feature>
<organism evidence="5 6">
    <name type="scientific">Gloeothece verrucosa (strain PCC 7822)</name>
    <name type="common">Cyanothece sp. (strain PCC 7822)</name>
    <dbReference type="NCBI Taxonomy" id="497965"/>
    <lineage>
        <taxon>Bacteria</taxon>
        <taxon>Bacillati</taxon>
        <taxon>Cyanobacteriota</taxon>
        <taxon>Cyanophyceae</taxon>
        <taxon>Oscillatoriophycideae</taxon>
        <taxon>Chroococcales</taxon>
        <taxon>Aphanothecaceae</taxon>
        <taxon>Gloeothece</taxon>
        <taxon>Gloeothece verrucosa</taxon>
    </lineage>
</organism>
<name>E0UJZ2_GLOV7</name>
<dbReference type="InterPro" id="IPR043504">
    <property type="entry name" value="Peptidase_S1_PA_chymotrypsin"/>
</dbReference>
<evidence type="ECO:0000259" key="4">
    <source>
        <dbReference type="Pfam" id="PF23914"/>
    </source>
</evidence>
<dbReference type="Proteomes" id="UP000008206">
    <property type="component" value="Chromosome"/>
</dbReference>
<dbReference type="eggNOG" id="COG0265">
    <property type="taxonomic scope" value="Bacteria"/>
</dbReference>
<protein>
    <submittedName>
        <fullName evidence="5">Tetratricopeptide TPR_2 repeat protein</fullName>
    </submittedName>
</protein>
<dbReference type="SUPFAM" id="SSF48452">
    <property type="entry name" value="TPR-like"/>
    <property type="match status" value="1"/>
</dbReference>
<proteinExistence type="predicted"/>
<dbReference type="EMBL" id="CP002198">
    <property type="protein sequence ID" value="ADN14628.1"/>
    <property type="molecule type" value="Genomic_DNA"/>
</dbReference>
<dbReference type="RefSeq" id="WP_013322733.1">
    <property type="nucleotide sequence ID" value="NC_014501.1"/>
</dbReference>
<accession>E0UJZ2</accession>
<dbReference type="PANTHER" id="PTHR44943:SF8">
    <property type="entry name" value="TPR REPEAT-CONTAINING PROTEIN MJ0263"/>
    <property type="match status" value="1"/>
</dbReference>
<feature type="repeat" description="TPR" evidence="3">
    <location>
        <begin position="261"/>
        <end position="294"/>
    </location>
</feature>
<dbReference type="Gene3D" id="1.25.40.10">
    <property type="entry name" value="Tetratricopeptide repeat domain"/>
    <property type="match status" value="4"/>
</dbReference>
<reference evidence="6" key="1">
    <citation type="journal article" date="2011" name="MBio">
        <title>Novel metabolic attributes of the genus Cyanothece, comprising a group of unicellular nitrogen-fixing Cyanobacteria.</title>
        <authorList>
            <person name="Bandyopadhyay A."/>
            <person name="Elvitigala T."/>
            <person name="Welsh E."/>
            <person name="Stockel J."/>
            <person name="Liberton M."/>
            <person name="Min H."/>
            <person name="Sherman L.A."/>
            <person name="Pakrasi H.B."/>
        </authorList>
    </citation>
    <scope>NUCLEOTIDE SEQUENCE [LARGE SCALE GENOMIC DNA]</scope>
    <source>
        <strain evidence="6">PCC 7822</strain>
    </source>
</reference>
<dbReference type="PANTHER" id="PTHR44943">
    <property type="entry name" value="CELLULOSE SYNTHASE OPERON PROTEIN C"/>
    <property type="match status" value="1"/>
</dbReference>
<feature type="repeat" description="TPR" evidence="3">
    <location>
        <begin position="227"/>
        <end position="260"/>
    </location>
</feature>
<gene>
    <name evidence="5" type="ordered locus">Cyan7822_2660</name>
</gene>
<dbReference type="STRING" id="497965.Cyan7822_2660"/>
<evidence type="ECO:0000313" key="5">
    <source>
        <dbReference type="EMBL" id="ADN14628.1"/>
    </source>
</evidence>
<dbReference type="InterPro" id="IPR019734">
    <property type="entry name" value="TPR_rpt"/>
</dbReference>
<dbReference type="Pfam" id="PF13365">
    <property type="entry name" value="Trypsin_2"/>
    <property type="match status" value="1"/>
</dbReference>
<dbReference type="KEGG" id="cyj:Cyan7822_2660"/>
<dbReference type="Pfam" id="PF13414">
    <property type="entry name" value="TPR_11"/>
    <property type="match status" value="1"/>
</dbReference>
<feature type="repeat" description="TPR" evidence="3">
    <location>
        <begin position="125"/>
        <end position="158"/>
    </location>
</feature>
<dbReference type="PROSITE" id="PS50293">
    <property type="entry name" value="TPR_REGION"/>
    <property type="match status" value="2"/>
</dbReference>
<evidence type="ECO:0000256" key="2">
    <source>
        <dbReference type="ARBA" id="ARBA00022803"/>
    </source>
</evidence>
<evidence type="ECO:0000313" key="6">
    <source>
        <dbReference type="Proteomes" id="UP000008206"/>
    </source>
</evidence>
<dbReference type="Gene3D" id="2.40.10.10">
    <property type="entry name" value="Trypsin-like serine proteases"/>
    <property type="match status" value="2"/>
</dbReference>
<evidence type="ECO:0000256" key="3">
    <source>
        <dbReference type="PROSITE-ProRule" id="PRU00339"/>
    </source>
</evidence>
<feature type="repeat" description="TPR" evidence="3">
    <location>
        <begin position="17"/>
        <end position="50"/>
    </location>
</feature>
<keyword evidence="2 3" id="KW-0802">TPR repeat</keyword>
<dbReference type="AlphaFoldDB" id="E0UJZ2"/>